<dbReference type="Gene3D" id="2.30.38.10">
    <property type="entry name" value="Luciferase, Domain 3"/>
    <property type="match status" value="1"/>
</dbReference>
<comment type="caution">
    <text evidence="2">The sequence shown here is derived from an EMBL/GenBank/DDBJ whole genome shotgun (WGS) entry which is preliminary data.</text>
</comment>
<reference evidence="2 3" key="1">
    <citation type="submission" date="2019-07" db="EMBL/GenBank/DDBJ databases">
        <title>Genomics analysis of Aphanomyces spp. identifies a new class of oomycete effector associated with host adaptation.</title>
        <authorList>
            <person name="Gaulin E."/>
        </authorList>
    </citation>
    <scope>NUCLEOTIDE SEQUENCE [LARGE SCALE GENOMIC DNA]</scope>
    <source>
        <strain evidence="2 3">ATCC 201684</strain>
    </source>
</reference>
<dbReference type="InterPro" id="IPR020845">
    <property type="entry name" value="AMP-binding_CS"/>
</dbReference>
<feature type="domain" description="Carrier" evidence="1">
    <location>
        <begin position="490"/>
        <end position="566"/>
    </location>
</feature>
<dbReference type="InterPro" id="IPR036736">
    <property type="entry name" value="ACP-like_sf"/>
</dbReference>
<dbReference type="InterPro" id="IPR045851">
    <property type="entry name" value="AMP-bd_C_sf"/>
</dbReference>
<dbReference type="SUPFAM" id="SSF47336">
    <property type="entry name" value="ACP-like"/>
    <property type="match status" value="1"/>
</dbReference>
<dbReference type="SUPFAM" id="SSF56801">
    <property type="entry name" value="Acetyl-CoA synthetase-like"/>
    <property type="match status" value="1"/>
</dbReference>
<dbReference type="Gene3D" id="3.40.50.980">
    <property type="match status" value="2"/>
</dbReference>
<dbReference type="NCBIfam" id="TIGR01733">
    <property type="entry name" value="AA-adenyl-dom"/>
    <property type="match status" value="1"/>
</dbReference>
<dbReference type="InterPro" id="IPR000873">
    <property type="entry name" value="AMP-dep_synth/lig_dom"/>
</dbReference>
<dbReference type="Pfam" id="PF00501">
    <property type="entry name" value="AMP-binding"/>
    <property type="match status" value="1"/>
</dbReference>
<dbReference type="PANTHER" id="PTHR45527:SF1">
    <property type="entry name" value="FATTY ACID SYNTHASE"/>
    <property type="match status" value="1"/>
</dbReference>
<dbReference type="GO" id="GO:0044550">
    <property type="term" value="P:secondary metabolite biosynthetic process"/>
    <property type="evidence" value="ECO:0007669"/>
    <property type="project" value="TreeGrafter"/>
</dbReference>
<dbReference type="InterPro" id="IPR009081">
    <property type="entry name" value="PP-bd_ACP"/>
</dbReference>
<dbReference type="EMBL" id="VJMJ01000041">
    <property type="protein sequence ID" value="KAF0741000.1"/>
    <property type="molecule type" value="Genomic_DNA"/>
</dbReference>
<dbReference type="InterPro" id="IPR010071">
    <property type="entry name" value="AA_adenyl_dom"/>
</dbReference>
<dbReference type="InterPro" id="IPR025110">
    <property type="entry name" value="AMP-bd_C"/>
</dbReference>
<accession>A0A6G0XL54</accession>
<sequence length="604" mass="65278">MGMAKGPVVPTPDTLLHTAFEAYATKSPASRAIEHRGVGLTYRELNGKANSLARRLQSVSVTVGSRVAVIMERCLEFPLSLVGVLKSGGAGVPLDASFPAHRLAYILSDASVAAIVTKESHRDKIEEIGCTIPVVYISASDLETDSVVSSQVTGQNEPYIVYTSGSTGKPKGVPVLHESAANIIAHRSDVVGIVEGVRVMQFMAIGFDVCQWEVWSSLSNGATLVLRSDDVFETLPEVEVVICTPTALSLFDKPDAFPNLTHVTVIGEPISEALKDLWAPHVYLSNSYGPSECAIMTHSIGLDVGSPVTIGRPMENVSCYILDGHQRLVPIGVVGEICLGGVCVSPGYVNLPRQTSEKFLENPYDEGRLYRTGDLGRLLPSGDFEVLGRIDNQVKLKGYRIELEEVSEVIMQHPPVTAAAVIVKDKSHLVAYFTPADCNVDEMRTLVELELPIYMVPSVWVGLDVMPQNVNGKIDRNALERRDIEVVVDALETEAEKKVAQIWADVLGVDVSLIGRKSSFFSLGGDSISIIKGVAACQNLGLCVSVGQMFREPFVSCVIEASSVRETVVLPDVSVPQDVLDSIGQEWKDRLDVTRCTVVPVTPL</sequence>
<dbReference type="GO" id="GO:0043041">
    <property type="term" value="P:amino acid activation for nonribosomal peptide biosynthetic process"/>
    <property type="evidence" value="ECO:0007669"/>
    <property type="project" value="TreeGrafter"/>
</dbReference>
<dbReference type="PROSITE" id="PS50075">
    <property type="entry name" value="CARRIER"/>
    <property type="match status" value="1"/>
</dbReference>
<dbReference type="Pfam" id="PF13193">
    <property type="entry name" value="AMP-binding_C"/>
    <property type="match status" value="1"/>
</dbReference>
<dbReference type="Gene3D" id="1.10.1200.10">
    <property type="entry name" value="ACP-like"/>
    <property type="match status" value="1"/>
</dbReference>
<keyword evidence="3" id="KW-1185">Reference proteome</keyword>
<dbReference type="VEuPathDB" id="FungiDB:AeMF1_000833"/>
<evidence type="ECO:0000259" key="1">
    <source>
        <dbReference type="PROSITE" id="PS50075"/>
    </source>
</evidence>
<evidence type="ECO:0000313" key="2">
    <source>
        <dbReference type="EMBL" id="KAF0741000.1"/>
    </source>
</evidence>
<gene>
    <name evidence="2" type="ORF">Ae201684_003572</name>
</gene>
<dbReference type="GO" id="GO:0031177">
    <property type="term" value="F:phosphopantetheine binding"/>
    <property type="evidence" value="ECO:0007669"/>
    <property type="project" value="TreeGrafter"/>
</dbReference>
<dbReference type="Gene3D" id="3.30.300.30">
    <property type="match status" value="1"/>
</dbReference>
<dbReference type="GO" id="GO:0005737">
    <property type="term" value="C:cytoplasm"/>
    <property type="evidence" value="ECO:0007669"/>
    <property type="project" value="TreeGrafter"/>
</dbReference>
<protein>
    <recommendedName>
        <fullName evidence="1">Carrier domain-containing protein</fullName>
    </recommendedName>
</protein>
<dbReference type="Proteomes" id="UP000481153">
    <property type="component" value="Unassembled WGS sequence"/>
</dbReference>
<dbReference type="AlphaFoldDB" id="A0A6G0XL54"/>
<dbReference type="PANTHER" id="PTHR45527">
    <property type="entry name" value="NONRIBOSOMAL PEPTIDE SYNTHETASE"/>
    <property type="match status" value="1"/>
</dbReference>
<dbReference type="CDD" id="cd05930">
    <property type="entry name" value="A_NRPS"/>
    <property type="match status" value="1"/>
</dbReference>
<organism evidence="2 3">
    <name type="scientific">Aphanomyces euteiches</name>
    <dbReference type="NCBI Taxonomy" id="100861"/>
    <lineage>
        <taxon>Eukaryota</taxon>
        <taxon>Sar</taxon>
        <taxon>Stramenopiles</taxon>
        <taxon>Oomycota</taxon>
        <taxon>Saprolegniomycetes</taxon>
        <taxon>Saprolegniales</taxon>
        <taxon>Verrucalvaceae</taxon>
        <taxon>Aphanomyces</taxon>
    </lineage>
</organism>
<evidence type="ECO:0000313" key="3">
    <source>
        <dbReference type="Proteomes" id="UP000481153"/>
    </source>
</evidence>
<dbReference type="Pfam" id="PF00550">
    <property type="entry name" value="PP-binding"/>
    <property type="match status" value="1"/>
</dbReference>
<dbReference type="PROSITE" id="PS00455">
    <property type="entry name" value="AMP_BINDING"/>
    <property type="match status" value="1"/>
</dbReference>
<dbReference type="FunFam" id="3.40.50.980:FF:000001">
    <property type="entry name" value="Non-ribosomal peptide synthetase"/>
    <property type="match status" value="1"/>
</dbReference>
<proteinExistence type="predicted"/>
<name>A0A6G0XL54_9STRA</name>